<dbReference type="EMBL" id="ML145084">
    <property type="protein sequence ID" value="TBU65869.1"/>
    <property type="molecule type" value="Genomic_DNA"/>
</dbReference>
<keyword evidence="3" id="KW-1185">Reference proteome</keyword>
<evidence type="ECO:0000256" key="1">
    <source>
        <dbReference type="SAM" id="MobiDB-lite"/>
    </source>
</evidence>
<feature type="region of interest" description="Disordered" evidence="1">
    <location>
        <begin position="223"/>
        <end position="330"/>
    </location>
</feature>
<feature type="region of interest" description="Disordered" evidence="1">
    <location>
        <begin position="164"/>
        <end position="186"/>
    </location>
</feature>
<feature type="compositionally biased region" description="Basic and acidic residues" evidence="1">
    <location>
        <begin position="280"/>
        <end position="296"/>
    </location>
</feature>
<evidence type="ECO:0000313" key="3">
    <source>
        <dbReference type="Proteomes" id="UP000292082"/>
    </source>
</evidence>
<feature type="non-terminal residue" evidence="2">
    <location>
        <position position="1"/>
    </location>
</feature>
<name>A0A4Q9QDQ2_9APHY</name>
<gene>
    <name evidence="2" type="ORF">BD310DRAFT_804752</name>
</gene>
<feature type="compositionally biased region" description="Basic and acidic residues" evidence="1">
    <location>
        <begin position="306"/>
        <end position="324"/>
    </location>
</feature>
<dbReference type="AlphaFoldDB" id="A0A4Q9QDQ2"/>
<accession>A0A4Q9QDQ2</accession>
<dbReference type="Proteomes" id="UP000292082">
    <property type="component" value="Unassembled WGS sequence"/>
</dbReference>
<proteinExistence type="predicted"/>
<organism evidence="2 3">
    <name type="scientific">Dichomitus squalens</name>
    <dbReference type="NCBI Taxonomy" id="114155"/>
    <lineage>
        <taxon>Eukaryota</taxon>
        <taxon>Fungi</taxon>
        <taxon>Dikarya</taxon>
        <taxon>Basidiomycota</taxon>
        <taxon>Agaricomycotina</taxon>
        <taxon>Agaricomycetes</taxon>
        <taxon>Polyporales</taxon>
        <taxon>Polyporaceae</taxon>
        <taxon>Dichomitus</taxon>
    </lineage>
</organism>
<sequence>NAWIPSPSVRAGQRFMITLKETARATRTIMRVLTLIDGNLTNDYTNHANSVSARCQGADNDGYLRHFQFANIQLTDDSDDTIVEPGSNIDSDTGSICITSTRMERWKKTEYRSWSEKGYDANQFNPRYPPVLHEKDKKDGGDNVRCTLLLLHLQLRRTYRQGGRRYGDLHAGRRRSPSSPDVPLPVQARRRVLTCVSSLGWLSHSTRHNLPSPVILRKHSIIPRLGPRDDGLPTIAPTRRSTRLQRHSRSDTGAEAEAAAAAEDPRGCRGSRGSETGQSHVDENAREGPSVKHEDDTAPIVGAATAERERKPKVEPDVPNRFSDRVTLAT</sequence>
<protein>
    <submittedName>
        <fullName evidence="2">Uncharacterized protein</fullName>
    </submittedName>
</protein>
<reference evidence="2 3" key="1">
    <citation type="submission" date="2019-01" db="EMBL/GenBank/DDBJ databases">
        <title>Draft genome sequences of three monokaryotic isolates of the white-rot basidiomycete fungus Dichomitus squalens.</title>
        <authorList>
            <consortium name="DOE Joint Genome Institute"/>
            <person name="Lopez S.C."/>
            <person name="Andreopoulos B."/>
            <person name="Pangilinan J."/>
            <person name="Lipzen A."/>
            <person name="Riley R."/>
            <person name="Ahrendt S."/>
            <person name="Ng V."/>
            <person name="Barry K."/>
            <person name="Daum C."/>
            <person name="Grigoriev I.V."/>
            <person name="Hilden K.S."/>
            <person name="Makela M.R."/>
            <person name="de Vries R.P."/>
        </authorList>
    </citation>
    <scope>NUCLEOTIDE SEQUENCE [LARGE SCALE GENOMIC DNA]</scope>
    <source>
        <strain evidence="2 3">CBS 464.89</strain>
    </source>
</reference>
<evidence type="ECO:0000313" key="2">
    <source>
        <dbReference type="EMBL" id="TBU65869.1"/>
    </source>
</evidence>